<comment type="subcellular location">
    <subcellularLocation>
        <location evidence="1">Nucleus</location>
    </subcellularLocation>
</comment>
<reference evidence="8" key="1">
    <citation type="submission" date="2014-10" db="EMBL/GenBank/DDBJ databases">
        <authorList>
            <person name="King R."/>
        </authorList>
    </citation>
    <scope>NUCLEOTIDE SEQUENCE [LARGE SCALE GENOMIC DNA]</scope>
    <source>
        <strain evidence="8">A3/5</strain>
    </source>
</reference>
<organism evidence="7 8">
    <name type="scientific">Fusarium venenatum</name>
    <dbReference type="NCBI Taxonomy" id="56646"/>
    <lineage>
        <taxon>Eukaryota</taxon>
        <taxon>Fungi</taxon>
        <taxon>Dikarya</taxon>
        <taxon>Ascomycota</taxon>
        <taxon>Pezizomycotina</taxon>
        <taxon>Sordariomycetes</taxon>
        <taxon>Hypocreomycetidae</taxon>
        <taxon>Hypocreales</taxon>
        <taxon>Nectriaceae</taxon>
        <taxon>Fusarium</taxon>
    </lineage>
</organism>
<dbReference type="Pfam" id="PF11754">
    <property type="entry name" value="Velvet"/>
    <property type="match status" value="2"/>
</dbReference>
<dbReference type="PANTHER" id="PTHR33572:SF17">
    <property type="entry name" value="SEXUAL DEVELOPMENT REGULATOR VELC"/>
    <property type="match status" value="1"/>
</dbReference>
<name>A0A2L2TII8_9HYPO</name>
<evidence type="ECO:0000256" key="2">
    <source>
        <dbReference type="ARBA" id="ARBA00022969"/>
    </source>
</evidence>
<evidence type="ECO:0000313" key="8">
    <source>
        <dbReference type="Proteomes" id="UP000245910"/>
    </source>
</evidence>
<evidence type="ECO:0000313" key="7">
    <source>
        <dbReference type="EMBL" id="CEI67833.1"/>
    </source>
</evidence>
<dbReference type="AlphaFoldDB" id="A0A2L2TII8"/>
<evidence type="ECO:0000256" key="5">
    <source>
        <dbReference type="ARBA" id="ARBA00023242"/>
    </source>
</evidence>
<evidence type="ECO:0000259" key="6">
    <source>
        <dbReference type="PROSITE" id="PS51821"/>
    </source>
</evidence>
<dbReference type="GO" id="GO:0030435">
    <property type="term" value="P:sporulation resulting in formation of a cellular spore"/>
    <property type="evidence" value="ECO:0007669"/>
    <property type="project" value="UniProtKB-KW"/>
</dbReference>
<dbReference type="InterPro" id="IPR021740">
    <property type="entry name" value="Velvet"/>
</dbReference>
<dbReference type="OrthoDB" id="3056235at2759"/>
<feature type="domain" description="Velvet" evidence="6">
    <location>
        <begin position="41"/>
        <end position="227"/>
    </location>
</feature>
<dbReference type="InterPro" id="IPR038491">
    <property type="entry name" value="Velvet_dom_sf"/>
</dbReference>
<dbReference type="PANTHER" id="PTHR33572">
    <property type="entry name" value="SPORE DEVELOPMENT REGULATOR VOSA"/>
    <property type="match status" value="1"/>
</dbReference>
<protein>
    <recommendedName>
        <fullName evidence="6">Velvet domain-containing protein</fullName>
    </recommendedName>
</protein>
<proteinExistence type="predicted"/>
<evidence type="ECO:0000256" key="3">
    <source>
        <dbReference type="ARBA" id="ARBA00023015"/>
    </source>
</evidence>
<dbReference type="EMBL" id="LN649229">
    <property type="protein sequence ID" value="CEI67833.1"/>
    <property type="molecule type" value="Genomic_DNA"/>
</dbReference>
<evidence type="ECO:0000256" key="1">
    <source>
        <dbReference type="ARBA" id="ARBA00004123"/>
    </source>
</evidence>
<accession>A0A2L2TII8</accession>
<keyword evidence="2" id="KW-0749">Sporulation</keyword>
<dbReference type="PROSITE" id="PS51821">
    <property type="entry name" value="VELVET"/>
    <property type="match status" value="1"/>
</dbReference>
<dbReference type="InterPro" id="IPR037525">
    <property type="entry name" value="Velvet_dom"/>
</dbReference>
<sequence length="253" mass="28239">MIPKDSAVSSMGPRQNPMRISSIISPNVGDGDHDVGTTSSSKLHNVEYSLKIRQQLMAARSCGFGERDRRVIDPPPVVQLMIKGSNLAHSQYEKLLRGNHYIMSCSLYDESGPEVATFTTKQRRQERQLLGTVTSTPFVGKDEHGEEGCFFCFPDLSCRTPGSFRLKFSLVEIGPTRTDRVVKHFPELAEGNSHIFDVYTAKDFPGMQASTELVKRLRDQGCTIPIKKDVKSNSARRQDYFNDEESGMAVPSC</sequence>
<dbReference type="GO" id="GO:0005634">
    <property type="term" value="C:nucleus"/>
    <property type="evidence" value="ECO:0007669"/>
    <property type="project" value="UniProtKB-SubCell"/>
</dbReference>
<dbReference type="STRING" id="56646.A0A2L2TII8"/>
<dbReference type="Proteomes" id="UP000245910">
    <property type="component" value="Chromosome I"/>
</dbReference>
<dbReference type="Gene3D" id="2.60.40.3960">
    <property type="entry name" value="Velvet domain"/>
    <property type="match status" value="1"/>
</dbReference>
<keyword evidence="3" id="KW-0805">Transcription regulation</keyword>
<keyword evidence="4" id="KW-0804">Transcription</keyword>
<keyword evidence="8" id="KW-1185">Reference proteome</keyword>
<keyword evidence="5" id="KW-0539">Nucleus</keyword>
<evidence type="ECO:0000256" key="4">
    <source>
        <dbReference type="ARBA" id="ARBA00023163"/>
    </source>
</evidence>